<feature type="domain" description="3D" evidence="1">
    <location>
        <begin position="30"/>
        <end position="72"/>
    </location>
</feature>
<dbReference type="InterPro" id="IPR010611">
    <property type="entry name" value="3D_dom"/>
</dbReference>
<dbReference type="InterPro" id="IPR036908">
    <property type="entry name" value="RlpA-like_sf"/>
</dbReference>
<dbReference type="EMBL" id="JAUSUR010000001">
    <property type="protein sequence ID" value="MDQ0359704.1"/>
    <property type="molecule type" value="Genomic_DNA"/>
</dbReference>
<organism evidence="2 3">
    <name type="scientific">Breznakia pachnodae</name>
    <dbReference type="NCBI Taxonomy" id="265178"/>
    <lineage>
        <taxon>Bacteria</taxon>
        <taxon>Bacillati</taxon>
        <taxon>Bacillota</taxon>
        <taxon>Erysipelotrichia</taxon>
        <taxon>Erysipelotrichales</taxon>
        <taxon>Erysipelotrichaceae</taxon>
        <taxon>Breznakia</taxon>
    </lineage>
</organism>
<dbReference type="Pfam" id="PF06725">
    <property type="entry name" value="3D"/>
    <property type="match status" value="1"/>
</dbReference>
<dbReference type="InterPro" id="IPR059180">
    <property type="entry name" value="3D_YorM"/>
</dbReference>
<keyword evidence="3" id="KW-1185">Reference proteome</keyword>
<evidence type="ECO:0000259" key="1">
    <source>
        <dbReference type="Pfam" id="PF06725"/>
    </source>
</evidence>
<dbReference type="CDD" id="cd14667">
    <property type="entry name" value="3D_containing_proteins"/>
    <property type="match status" value="1"/>
</dbReference>
<reference evidence="2 3" key="1">
    <citation type="submission" date="2023-07" db="EMBL/GenBank/DDBJ databases">
        <title>Genomic Encyclopedia of Type Strains, Phase IV (KMG-IV): sequencing the most valuable type-strain genomes for metagenomic binning, comparative biology and taxonomic classification.</title>
        <authorList>
            <person name="Goeker M."/>
        </authorList>
    </citation>
    <scope>NUCLEOTIDE SEQUENCE [LARGE SCALE GENOMIC DNA]</scope>
    <source>
        <strain evidence="2 3">DSM 16784</strain>
    </source>
</reference>
<dbReference type="SUPFAM" id="SSF50685">
    <property type="entry name" value="Barwin-like endoglucanases"/>
    <property type="match status" value="1"/>
</dbReference>
<accession>A0ABU0DYW7</accession>
<evidence type="ECO:0000313" key="2">
    <source>
        <dbReference type="EMBL" id="MDQ0359704.1"/>
    </source>
</evidence>
<evidence type="ECO:0000313" key="3">
    <source>
        <dbReference type="Proteomes" id="UP001230220"/>
    </source>
</evidence>
<proteinExistence type="predicted"/>
<comment type="caution">
    <text evidence="2">The sequence shown here is derived from an EMBL/GenBank/DDBJ whole genome shotgun (WGS) entry which is preliminary data.</text>
</comment>
<dbReference type="Proteomes" id="UP001230220">
    <property type="component" value="Unassembled WGS sequence"/>
</dbReference>
<name>A0ABU0DYW7_9FIRM</name>
<dbReference type="RefSeq" id="WP_307405043.1">
    <property type="nucleotide sequence ID" value="NZ_JAUSUR010000001.1"/>
</dbReference>
<gene>
    <name evidence="2" type="ORF">J2S15_000435</name>
</gene>
<protein>
    <submittedName>
        <fullName evidence="2">3D (Asp-Asp-Asp) domain-containing protein</fullName>
    </submittedName>
</protein>
<sequence>MGAFKITYYWEGEDEWGAMTATGVIAQEGRTIAVDPSIIPYGSEIMIDGYVYVAEDCGGAVKGNVIDIFVNEPRQEMYYREIYMKEDEK</sequence>
<dbReference type="Gene3D" id="2.40.40.10">
    <property type="entry name" value="RlpA-like domain"/>
    <property type="match status" value="1"/>
</dbReference>